<gene>
    <name evidence="1" type="ordered locus">SpiBuddy_2139</name>
</gene>
<dbReference type="InterPro" id="IPR023214">
    <property type="entry name" value="HAD_sf"/>
</dbReference>
<dbReference type="Gene3D" id="1.10.150.240">
    <property type="entry name" value="Putative phosphatase, domain 2"/>
    <property type="match status" value="1"/>
</dbReference>
<dbReference type="eggNOG" id="COG1011">
    <property type="taxonomic scope" value="Bacteria"/>
</dbReference>
<dbReference type="Gene3D" id="3.40.50.1000">
    <property type="entry name" value="HAD superfamily/HAD-like"/>
    <property type="match status" value="1"/>
</dbReference>
<dbReference type="Proteomes" id="UP000008466">
    <property type="component" value="Chromosome"/>
</dbReference>
<dbReference type="PRINTS" id="PR00413">
    <property type="entry name" value="HADHALOGNASE"/>
</dbReference>
<dbReference type="SFLD" id="SFLDS00003">
    <property type="entry name" value="Haloacid_Dehalogenase"/>
    <property type="match status" value="1"/>
</dbReference>
<evidence type="ECO:0000313" key="1">
    <source>
        <dbReference type="EMBL" id="ADY13959.1"/>
    </source>
</evidence>
<dbReference type="HOGENOM" id="CLU_045011_9_5_12"/>
<dbReference type="Pfam" id="PF00702">
    <property type="entry name" value="Hydrolase"/>
    <property type="match status" value="1"/>
</dbReference>
<dbReference type="InterPro" id="IPR023198">
    <property type="entry name" value="PGP-like_dom2"/>
</dbReference>
<keyword evidence="1" id="KW-0378">Hydrolase</keyword>
<dbReference type="PANTHER" id="PTHR43611:SF3">
    <property type="entry name" value="FLAVIN MONONUCLEOTIDE HYDROLASE 1, CHLOROPLATIC"/>
    <property type="match status" value="1"/>
</dbReference>
<evidence type="ECO:0000313" key="2">
    <source>
        <dbReference type="Proteomes" id="UP000008466"/>
    </source>
</evidence>
<keyword evidence="2" id="KW-1185">Reference proteome</keyword>
<protein>
    <submittedName>
        <fullName evidence="1">Haloacid dehalogenase domain protein hydrolase</fullName>
    </submittedName>
</protein>
<organism evidence="1 2">
    <name type="scientific">Sphaerochaeta globosa (strain ATCC BAA-1886 / DSM 22777 / Buddy)</name>
    <name type="common">Spirochaeta sp. (strain Buddy)</name>
    <dbReference type="NCBI Taxonomy" id="158189"/>
    <lineage>
        <taxon>Bacteria</taxon>
        <taxon>Pseudomonadati</taxon>
        <taxon>Spirochaetota</taxon>
        <taxon>Spirochaetia</taxon>
        <taxon>Spirochaetales</taxon>
        <taxon>Sphaerochaetaceae</taxon>
        <taxon>Sphaerochaeta</taxon>
    </lineage>
</organism>
<dbReference type="InterPro" id="IPR006439">
    <property type="entry name" value="HAD-SF_hydro_IA"/>
</dbReference>
<proteinExistence type="predicted"/>
<dbReference type="EMBL" id="CP002541">
    <property type="protein sequence ID" value="ADY13959.1"/>
    <property type="molecule type" value="Genomic_DNA"/>
</dbReference>
<dbReference type="STRING" id="158189.SpiBuddy_2139"/>
<dbReference type="SUPFAM" id="SSF56784">
    <property type="entry name" value="HAD-like"/>
    <property type="match status" value="1"/>
</dbReference>
<accession>F0RT12</accession>
<reference evidence="2" key="1">
    <citation type="submission" date="2011-02" db="EMBL/GenBank/DDBJ databases">
        <title>Complete sequence of Spirochaeta sp. Buddy.</title>
        <authorList>
            <person name="Lucas S."/>
            <person name="Copeland A."/>
            <person name="Lapidus A."/>
            <person name="Cheng J.-F."/>
            <person name="Goodwin L."/>
            <person name="Pitluck S."/>
            <person name="Zeytun A."/>
            <person name="Detter J.C."/>
            <person name="Han C."/>
            <person name="Tapia R."/>
            <person name="Land M."/>
            <person name="Hauser L."/>
            <person name="Kyrpides N."/>
            <person name="Ivanova N."/>
            <person name="Mikhailova N."/>
            <person name="Pagani I."/>
            <person name="Ritalahti K.M."/>
            <person name="Loeffler F.E."/>
            <person name="Woyke T."/>
        </authorList>
    </citation>
    <scope>NUCLEOTIDE SEQUENCE [LARGE SCALE GENOMIC DNA]</scope>
    <source>
        <strain evidence="2">ATCC BAA-1886 / DSM 22777 / Buddy</strain>
    </source>
</reference>
<dbReference type="AlphaFoldDB" id="F0RT12"/>
<dbReference type="RefSeq" id="WP_013607808.1">
    <property type="nucleotide sequence ID" value="NC_015152.1"/>
</dbReference>
<dbReference type="GO" id="GO:0016787">
    <property type="term" value="F:hydrolase activity"/>
    <property type="evidence" value="ECO:0007669"/>
    <property type="project" value="UniProtKB-KW"/>
</dbReference>
<name>F0RT12_SPHGB</name>
<dbReference type="SFLD" id="SFLDG01129">
    <property type="entry name" value="C1.5:_HAD__Beta-PGM__Phosphata"/>
    <property type="match status" value="1"/>
</dbReference>
<sequence>MIKVCMFDMGGVLVRNFMVAPKLLAFLGRKESSFSKISPIVNNALTSHSEGIISEDEFWEVYERETESTVVNHEGSLLGKFFEPTLDQPTLKVLSELKQNGYRVICGTNVNDAHFTMHHRLHQYDIFDHVYASHRMHISKPKGSFFQTIIKEEHLLPNEVFFTDDMQQNVLSAQEQGLKAYLYTDATQLRLQLKNLELLA</sequence>
<dbReference type="KEGG" id="sbu:SpiBuddy_2139"/>
<dbReference type="PANTHER" id="PTHR43611">
    <property type="entry name" value="ALPHA-D-GLUCOSE 1-PHOSPHATE PHOSPHATASE"/>
    <property type="match status" value="1"/>
</dbReference>
<dbReference type="InterPro" id="IPR036412">
    <property type="entry name" value="HAD-like_sf"/>
</dbReference>